<feature type="compositionally biased region" description="Low complexity" evidence="1">
    <location>
        <begin position="17"/>
        <end position="30"/>
    </location>
</feature>
<reference evidence="2" key="2">
    <citation type="submission" date="2020-12" db="EMBL/GenBank/DDBJ databases">
        <authorList>
            <person name="Kanost M."/>
        </authorList>
    </citation>
    <scope>NUCLEOTIDE SEQUENCE</scope>
</reference>
<feature type="region of interest" description="Disordered" evidence="1">
    <location>
        <begin position="1"/>
        <end position="77"/>
    </location>
</feature>
<evidence type="ECO:0000313" key="2">
    <source>
        <dbReference type="EMBL" id="KAG6443588.1"/>
    </source>
</evidence>
<keyword evidence="3" id="KW-1185">Reference proteome</keyword>
<dbReference type="EMBL" id="JH668303">
    <property type="protein sequence ID" value="KAG6443588.1"/>
    <property type="molecule type" value="Genomic_DNA"/>
</dbReference>
<evidence type="ECO:0000256" key="1">
    <source>
        <dbReference type="SAM" id="MobiDB-lite"/>
    </source>
</evidence>
<sequence>MTTNKAGRNKTCARLRSPSSSSSASWASASEVFEMTPDIDVLSQRDELQSSSPPPRPVRRRERQPPPVVGLGPAGPCATTTVSATGGIVRRMKWTQKMNENVMRAYFGATKGGTNLTAYRAQMLSLFQALEPTANVSSQRLSDQVRYIQRRKVLTDEALERLRTDMCVVQETITPVIAQQAVNTSIPAADVELEDNLDNISLDQHLRKLSIGRWVGGQMQKAVLLDTARIVRRFLTLNP</sequence>
<comment type="caution">
    <text evidence="2">The sequence shown here is derived from an EMBL/GenBank/DDBJ whole genome shotgun (WGS) entry which is preliminary data.</text>
</comment>
<dbReference type="AlphaFoldDB" id="A0A921YQK1"/>
<reference evidence="2" key="1">
    <citation type="journal article" date="2016" name="Insect Biochem. Mol. Biol.">
        <title>Multifaceted biological insights from a draft genome sequence of the tobacco hornworm moth, Manduca sexta.</title>
        <authorList>
            <person name="Kanost M.R."/>
            <person name="Arrese E.L."/>
            <person name="Cao X."/>
            <person name="Chen Y.R."/>
            <person name="Chellapilla S."/>
            <person name="Goldsmith M.R."/>
            <person name="Grosse-Wilde E."/>
            <person name="Heckel D.G."/>
            <person name="Herndon N."/>
            <person name="Jiang H."/>
            <person name="Papanicolaou A."/>
            <person name="Qu J."/>
            <person name="Soulages J.L."/>
            <person name="Vogel H."/>
            <person name="Walters J."/>
            <person name="Waterhouse R.M."/>
            <person name="Ahn S.J."/>
            <person name="Almeida F.C."/>
            <person name="An C."/>
            <person name="Aqrawi P."/>
            <person name="Bretschneider A."/>
            <person name="Bryant W.B."/>
            <person name="Bucks S."/>
            <person name="Chao H."/>
            <person name="Chevignon G."/>
            <person name="Christen J.M."/>
            <person name="Clarke D.F."/>
            <person name="Dittmer N.T."/>
            <person name="Ferguson L.C.F."/>
            <person name="Garavelou S."/>
            <person name="Gordon K.H.J."/>
            <person name="Gunaratna R.T."/>
            <person name="Han Y."/>
            <person name="Hauser F."/>
            <person name="He Y."/>
            <person name="Heidel-Fischer H."/>
            <person name="Hirsh A."/>
            <person name="Hu Y."/>
            <person name="Jiang H."/>
            <person name="Kalra D."/>
            <person name="Klinner C."/>
            <person name="Konig C."/>
            <person name="Kovar C."/>
            <person name="Kroll A.R."/>
            <person name="Kuwar S.S."/>
            <person name="Lee S.L."/>
            <person name="Lehman R."/>
            <person name="Li K."/>
            <person name="Li Z."/>
            <person name="Liang H."/>
            <person name="Lovelace S."/>
            <person name="Lu Z."/>
            <person name="Mansfield J.H."/>
            <person name="McCulloch K.J."/>
            <person name="Mathew T."/>
            <person name="Morton B."/>
            <person name="Muzny D.M."/>
            <person name="Neunemann D."/>
            <person name="Ongeri F."/>
            <person name="Pauchet Y."/>
            <person name="Pu L.L."/>
            <person name="Pyrousis I."/>
            <person name="Rao X.J."/>
            <person name="Redding A."/>
            <person name="Roesel C."/>
            <person name="Sanchez-Gracia A."/>
            <person name="Schaack S."/>
            <person name="Shukla A."/>
            <person name="Tetreau G."/>
            <person name="Wang Y."/>
            <person name="Xiong G.H."/>
            <person name="Traut W."/>
            <person name="Walsh T.K."/>
            <person name="Worley K.C."/>
            <person name="Wu D."/>
            <person name="Wu W."/>
            <person name="Wu Y.Q."/>
            <person name="Zhang X."/>
            <person name="Zou Z."/>
            <person name="Zucker H."/>
            <person name="Briscoe A.D."/>
            <person name="Burmester T."/>
            <person name="Clem R.J."/>
            <person name="Feyereisen R."/>
            <person name="Grimmelikhuijzen C.J.P."/>
            <person name="Hamodrakas S.J."/>
            <person name="Hansson B.S."/>
            <person name="Huguet E."/>
            <person name="Jermiin L.S."/>
            <person name="Lan Q."/>
            <person name="Lehman H.K."/>
            <person name="Lorenzen M."/>
            <person name="Merzendorfer H."/>
            <person name="Michalopoulos I."/>
            <person name="Morton D.B."/>
            <person name="Muthukrishnan S."/>
            <person name="Oakeshott J.G."/>
            <person name="Palmer W."/>
            <person name="Park Y."/>
            <person name="Passarelli A.L."/>
            <person name="Rozas J."/>
            <person name="Schwartz L.M."/>
            <person name="Smith W."/>
            <person name="Southgate A."/>
            <person name="Vilcinskas A."/>
            <person name="Vogt R."/>
            <person name="Wang P."/>
            <person name="Werren J."/>
            <person name="Yu X.Q."/>
            <person name="Zhou J.J."/>
            <person name="Brown S.J."/>
            <person name="Scherer S.E."/>
            <person name="Richards S."/>
            <person name="Blissard G.W."/>
        </authorList>
    </citation>
    <scope>NUCLEOTIDE SEQUENCE</scope>
</reference>
<name>A0A921YQK1_MANSE</name>
<protein>
    <submittedName>
        <fullName evidence="2">Uncharacterized protein</fullName>
    </submittedName>
</protein>
<evidence type="ECO:0000313" key="3">
    <source>
        <dbReference type="Proteomes" id="UP000791440"/>
    </source>
</evidence>
<gene>
    <name evidence="2" type="ORF">O3G_MSEX002913</name>
</gene>
<accession>A0A921YQK1</accession>
<proteinExistence type="predicted"/>
<dbReference type="Proteomes" id="UP000791440">
    <property type="component" value="Unassembled WGS sequence"/>
</dbReference>
<organism evidence="2 3">
    <name type="scientific">Manduca sexta</name>
    <name type="common">Tobacco hawkmoth</name>
    <name type="synonym">Tobacco hornworm</name>
    <dbReference type="NCBI Taxonomy" id="7130"/>
    <lineage>
        <taxon>Eukaryota</taxon>
        <taxon>Metazoa</taxon>
        <taxon>Ecdysozoa</taxon>
        <taxon>Arthropoda</taxon>
        <taxon>Hexapoda</taxon>
        <taxon>Insecta</taxon>
        <taxon>Pterygota</taxon>
        <taxon>Neoptera</taxon>
        <taxon>Endopterygota</taxon>
        <taxon>Lepidoptera</taxon>
        <taxon>Glossata</taxon>
        <taxon>Ditrysia</taxon>
        <taxon>Bombycoidea</taxon>
        <taxon>Sphingidae</taxon>
        <taxon>Sphinginae</taxon>
        <taxon>Sphingini</taxon>
        <taxon>Manduca</taxon>
    </lineage>
</organism>